<dbReference type="AlphaFoldDB" id="A0A929X082"/>
<dbReference type="InterPro" id="IPR054170">
    <property type="entry name" value="RlmL_1st"/>
</dbReference>
<comment type="caution">
    <text evidence="6">The sequence shown here is derived from an EMBL/GenBank/DDBJ whole genome shotgun (WGS) entry which is preliminary data.</text>
</comment>
<evidence type="ECO:0000313" key="6">
    <source>
        <dbReference type="EMBL" id="MBF0970778.1"/>
    </source>
</evidence>
<dbReference type="GO" id="GO:0008990">
    <property type="term" value="F:rRNA (guanine-N2-)-methyltransferase activity"/>
    <property type="evidence" value="ECO:0007669"/>
    <property type="project" value="TreeGrafter"/>
</dbReference>
<dbReference type="PROSITE" id="PS51165">
    <property type="entry name" value="THUMP"/>
    <property type="match status" value="1"/>
</dbReference>
<dbReference type="SUPFAM" id="SSF53335">
    <property type="entry name" value="S-adenosyl-L-methionine-dependent methyltransferases"/>
    <property type="match status" value="1"/>
</dbReference>
<dbReference type="PANTHER" id="PTHR47313">
    <property type="entry name" value="RIBOSOMAL RNA LARGE SUBUNIT METHYLTRANSFERASE K/L"/>
    <property type="match status" value="1"/>
</dbReference>
<dbReference type="Pfam" id="PF22020">
    <property type="entry name" value="RlmL_1st"/>
    <property type="match status" value="1"/>
</dbReference>
<dbReference type="Proteomes" id="UP000704068">
    <property type="component" value="Unassembled WGS sequence"/>
</dbReference>
<accession>A0A929X082</accession>
<dbReference type="EMBL" id="JABZGR010000022">
    <property type="protein sequence ID" value="MBF0970778.1"/>
    <property type="molecule type" value="Genomic_DNA"/>
</dbReference>
<dbReference type="CDD" id="cd11715">
    <property type="entry name" value="THUMP_AdoMetMT"/>
    <property type="match status" value="1"/>
</dbReference>
<dbReference type="InterPro" id="IPR053943">
    <property type="entry name" value="RlmKL-like_Mtase_CS"/>
</dbReference>
<feature type="domain" description="THUMP" evidence="5">
    <location>
        <begin position="45"/>
        <end position="156"/>
    </location>
</feature>
<sequence length="565" mass="65877">MQEFEIIAKTFQGLEEVLAQEITELGAKNIKTGRRMVSFTGDQEMLYRANFCLRTAVRVLKPLKHFKAEDADQVYEAVKTIAWDEYLDLQTTFAVDAVVYSQEFRHSKFVAYKTKDAIVDYFREKEGKRPNISIANPDLKLNIHIADNDCTLSLDASGESLHLRGYRTASCEAPINEVLAAGLIKLSGWNFDSDFIDPFCGSGTILIEAALMARNIYPGIFRKSFGFEKWKDFDRELLDKIYNDDSQEREFAHRFYGYDINRPTLDGALENAKAAGVADLITFEQKDFRQFEKPAERAIIITNPPYGQRLTPPDLLGLYRAIGERLKHEFGGGDAWIISSKEELFDTIGLRPSVKIQVNNGPIDCEFRKYQLFEGRLDDFRAGGGKVKTEEERNYMTEKRRPKQHREDFKARISEEEDEDWSPEYALLRNKHREFDRIYNKRERKSREEHEAKGERHTTRRPERRPHKPNFDFANKGDDEARETREVRHFGPRPESLERPYQRREREGNEGFGGERRTFGPRRETGRSDKWAGNKRFDNDRPRSNARRTDNNRPGRRENRRGNKS</sequence>
<dbReference type="Gene3D" id="3.40.50.150">
    <property type="entry name" value="Vaccinia Virus protein VP39"/>
    <property type="match status" value="1"/>
</dbReference>
<evidence type="ECO:0000259" key="5">
    <source>
        <dbReference type="PROSITE" id="PS51165"/>
    </source>
</evidence>
<keyword evidence="2" id="KW-0808">Transferase</keyword>
<feature type="region of interest" description="Disordered" evidence="4">
    <location>
        <begin position="388"/>
        <end position="415"/>
    </location>
</feature>
<protein>
    <submittedName>
        <fullName evidence="6">RNA methyltransferase</fullName>
    </submittedName>
</protein>
<keyword evidence="1 6" id="KW-0489">Methyltransferase</keyword>
<dbReference type="InterPro" id="IPR000241">
    <property type="entry name" value="RlmKL-like_Mtase"/>
</dbReference>
<evidence type="ECO:0000256" key="4">
    <source>
        <dbReference type="SAM" id="MobiDB-lite"/>
    </source>
</evidence>
<dbReference type="Pfam" id="PF02926">
    <property type="entry name" value="THUMP"/>
    <property type="match status" value="1"/>
</dbReference>
<evidence type="ECO:0000256" key="3">
    <source>
        <dbReference type="PROSITE-ProRule" id="PRU00529"/>
    </source>
</evidence>
<name>A0A929X082_9BACT</name>
<gene>
    <name evidence="6" type="ORF">HXK21_07025</name>
</gene>
<dbReference type="Gene3D" id="3.30.2130.30">
    <property type="match status" value="1"/>
</dbReference>
<dbReference type="InterPro" id="IPR002052">
    <property type="entry name" value="DNA_methylase_N6_adenine_CS"/>
</dbReference>
<feature type="compositionally biased region" description="Basic and acidic residues" evidence="4">
    <location>
        <begin position="388"/>
        <end position="414"/>
    </location>
</feature>
<dbReference type="GO" id="GO:0003723">
    <property type="term" value="F:RNA binding"/>
    <property type="evidence" value="ECO:0007669"/>
    <property type="project" value="UniProtKB-UniRule"/>
</dbReference>
<dbReference type="Pfam" id="PF01170">
    <property type="entry name" value="UPF0020"/>
    <property type="match status" value="1"/>
</dbReference>
<evidence type="ECO:0000256" key="2">
    <source>
        <dbReference type="ARBA" id="ARBA00022679"/>
    </source>
</evidence>
<dbReference type="InterPro" id="IPR029063">
    <property type="entry name" value="SAM-dependent_MTases_sf"/>
</dbReference>
<dbReference type="PANTHER" id="PTHR47313:SF1">
    <property type="entry name" value="RIBOSOMAL RNA LARGE SUBUNIT METHYLTRANSFERASE K_L"/>
    <property type="match status" value="1"/>
</dbReference>
<evidence type="ECO:0000313" key="7">
    <source>
        <dbReference type="Proteomes" id="UP000704068"/>
    </source>
</evidence>
<dbReference type="GO" id="GO:0070043">
    <property type="term" value="F:rRNA (guanine-N7-)-methyltransferase activity"/>
    <property type="evidence" value="ECO:0007669"/>
    <property type="project" value="TreeGrafter"/>
</dbReference>
<organism evidence="6 7">
    <name type="scientific">Alloprevotella tannerae</name>
    <dbReference type="NCBI Taxonomy" id="76122"/>
    <lineage>
        <taxon>Bacteria</taxon>
        <taxon>Pseudomonadati</taxon>
        <taxon>Bacteroidota</taxon>
        <taxon>Bacteroidia</taxon>
        <taxon>Bacteroidales</taxon>
        <taxon>Prevotellaceae</taxon>
        <taxon>Alloprevotella</taxon>
    </lineage>
</organism>
<dbReference type="PROSITE" id="PS01261">
    <property type="entry name" value="UPF0020"/>
    <property type="match status" value="1"/>
</dbReference>
<dbReference type="PROSITE" id="PS00092">
    <property type="entry name" value="N6_MTASE"/>
    <property type="match status" value="1"/>
</dbReference>
<dbReference type="InterPro" id="IPR004114">
    <property type="entry name" value="THUMP_dom"/>
</dbReference>
<reference evidence="6" key="1">
    <citation type="submission" date="2020-04" db="EMBL/GenBank/DDBJ databases">
        <title>Deep metagenomics examines the oral microbiome during advanced dental caries in children, revealing novel taxa and co-occurrences with host molecules.</title>
        <authorList>
            <person name="Baker J.L."/>
            <person name="Morton J.T."/>
            <person name="Dinis M."/>
            <person name="Alvarez R."/>
            <person name="Tran N.C."/>
            <person name="Knight R."/>
            <person name="Edlund A."/>
        </authorList>
    </citation>
    <scope>NUCLEOTIDE SEQUENCE</scope>
    <source>
        <strain evidence="6">JCVI_34_bin.1</strain>
    </source>
</reference>
<feature type="compositionally biased region" description="Basic and acidic residues" evidence="4">
    <location>
        <begin position="475"/>
        <end position="489"/>
    </location>
</feature>
<keyword evidence="3" id="KW-0694">RNA-binding</keyword>
<feature type="region of interest" description="Disordered" evidence="4">
    <location>
        <begin position="443"/>
        <end position="565"/>
    </location>
</feature>
<feature type="compositionally biased region" description="Basic and acidic residues" evidence="4">
    <location>
        <begin position="443"/>
        <end position="461"/>
    </location>
</feature>
<dbReference type="SMART" id="SM00981">
    <property type="entry name" value="THUMP"/>
    <property type="match status" value="1"/>
</dbReference>
<proteinExistence type="predicted"/>
<feature type="compositionally biased region" description="Basic and acidic residues" evidence="4">
    <location>
        <begin position="495"/>
        <end position="565"/>
    </location>
</feature>
<evidence type="ECO:0000256" key="1">
    <source>
        <dbReference type="ARBA" id="ARBA00022603"/>
    </source>
</evidence>
<dbReference type="RefSeq" id="WP_303764425.1">
    <property type="nucleotide sequence ID" value="NZ_JABZGR010000022.1"/>
</dbReference>